<dbReference type="Gene3D" id="2.60.40.10">
    <property type="entry name" value="Immunoglobulins"/>
    <property type="match status" value="2"/>
</dbReference>
<accession>A0A8J7P725</accession>
<dbReference type="InterPro" id="IPR050650">
    <property type="entry name" value="Type-II_Cytokine-TF_Rcpt"/>
</dbReference>
<protein>
    <submittedName>
        <fullName evidence="3">I22R2 protein</fullName>
    </submittedName>
</protein>
<reference evidence="3" key="1">
    <citation type="journal article" date="2021" name="Cell">
        <title>Tracing the genetic footprints of vertebrate landing in non-teleost ray-finned fishes.</title>
        <authorList>
            <person name="Bi X."/>
            <person name="Wang K."/>
            <person name="Yang L."/>
            <person name="Pan H."/>
            <person name="Jiang H."/>
            <person name="Wei Q."/>
            <person name="Fang M."/>
            <person name="Yu H."/>
            <person name="Zhu C."/>
            <person name="Cai Y."/>
            <person name="He Y."/>
            <person name="Gan X."/>
            <person name="Zeng H."/>
            <person name="Yu D."/>
            <person name="Zhu Y."/>
            <person name="Jiang H."/>
            <person name="Qiu Q."/>
            <person name="Yang H."/>
            <person name="Zhang Y.E."/>
            <person name="Wang W."/>
            <person name="Zhu M."/>
            <person name="He S."/>
            <person name="Zhang G."/>
        </authorList>
    </citation>
    <scope>NUCLEOTIDE SEQUENCE</scope>
    <source>
        <strain evidence="3">Allg_001</strain>
    </source>
</reference>
<dbReference type="GO" id="GO:0004896">
    <property type="term" value="F:cytokine receptor activity"/>
    <property type="evidence" value="ECO:0007669"/>
    <property type="project" value="TreeGrafter"/>
</dbReference>
<feature type="domain" description="Fibronectin type-III" evidence="1">
    <location>
        <begin position="72"/>
        <end position="122"/>
    </location>
</feature>
<evidence type="ECO:0000313" key="4">
    <source>
        <dbReference type="Proteomes" id="UP000736164"/>
    </source>
</evidence>
<name>A0A8J7P725_ATRSP</name>
<proteinExistence type="predicted"/>
<comment type="caution">
    <text evidence="3">The sequence shown here is derived from an EMBL/GenBank/DDBJ whole genome shotgun (WGS) entry which is preliminary data.</text>
</comment>
<dbReference type="Pfam" id="PF01108">
    <property type="entry name" value="Tissue_fac"/>
    <property type="match status" value="1"/>
</dbReference>
<dbReference type="Pfam" id="PF09294">
    <property type="entry name" value="Interfer-bind"/>
    <property type="match status" value="1"/>
</dbReference>
<feature type="non-terminal residue" evidence="3">
    <location>
        <position position="1"/>
    </location>
</feature>
<feature type="domain" description="Interferon/interleukin receptor" evidence="2">
    <location>
        <begin position="134"/>
        <end position="243"/>
    </location>
</feature>
<dbReference type="PANTHER" id="PTHR20859:SF53">
    <property type="entry name" value="INTERLEUKIN-22 RECEPTOR SUBUNIT ALPHA-1"/>
    <property type="match status" value="1"/>
</dbReference>
<dbReference type="PANTHER" id="PTHR20859">
    <property type="entry name" value="INTERFERON/INTERLEUKIN RECEPTOR"/>
    <property type="match status" value="1"/>
</dbReference>
<evidence type="ECO:0000259" key="2">
    <source>
        <dbReference type="Pfam" id="PF09294"/>
    </source>
</evidence>
<sequence length="244" mass="28049">MLVATLGLESLVQREECHLILHPEKSSCAFINLSKTQCQSYSHTIPPSWYKNKTHIKLQNPKLGCSIIYIYFKSYGQKKWADAVHCLGITEPHCDLSQETSDRRECYYARVQAALDDTLSPWVISPRFVPQWETSLSAPVIKLTAKESAILVQLKAPRSPYRRRNGSWISMKRLHQLTYRLYVMKDNMIQASDHSAKHILGRPVRKILIVNLKPKTTYCVQAEAKIQLHNRTSKRSKKACVITL</sequence>
<keyword evidence="4" id="KW-1185">Reference proteome</keyword>
<dbReference type="AlphaFoldDB" id="A0A8J7P725"/>
<dbReference type="GO" id="GO:0005886">
    <property type="term" value="C:plasma membrane"/>
    <property type="evidence" value="ECO:0007669"/>
    <property type="project" value="TreeGrafter"/>
</dbReference>
<evidence type="ECO:0000259" key="1">
    <source>
        <dbReference type="Pfam" id="PF01108"/>
    </source>
</evidence>
<dbReference type="InterPro" id="IPR036116">
    <property type="entry name" value="FN3_sf"/>
</dbReference>
<dbReference type="InterPro" id="IPR003961">
    <property type="entry name" value="FN3_dom"/>
</dbReference>
<dbReference type="InterPro" id="IPR015373">
    <property type="entry name" value="Interferon/interleukin_rcp_dom"/>
</dbReference>
<feature type="non-terminal residue" evidence="3">
    <location>
        <position position="244"/>
    </location>
</feature>
<dbReference type="InterPro" id="IPR013783">
    <property type="entry name" value="Ig-like_fold"/>
</dbReference>
<dbReference type="EMBL" id="JAAWVO010068782">
    <property type="protein sequence ID" value="MBN3324121.1"/>
    <property type="molecule type" value="Genomic_DNA"/>
</dbReference>
<organism evidence="3 4">
    <name type="scientific">Atractosteus spatula</name>
    <name type="common">Alligator gar</name>
    <name type="synonym">Lepisosteus spatula</name>
    <dbReference type="NCBI Taxonomy" id="7917"/>
    <lineage>
        <taxon>Eukaryota</taxon>
        <taxon>Metazoa</taxon>
        <taxon>Chordata</taxon>
        <taxon>Craniata</taxon>
        <taxon>Vertebrata</taxon>
        <taxon>Euteleostomi</taxon>
        <taxon>Actinopterygii</taxon>
        <taxon>Neopterygii</taxon>
        <taxon>Holostei</taxon>
        <taxon>Semionotiformes</taxon>
        <taxon>Lepisosteidae</taxon>
        <taxon>Atractosteus</taxon>
    </lineage>
</organism>
<dbReference type="SUPFAM" id="SSF49265">
    <property type="entry name" value="Fibronectin type III"/>
    <property type="match status" value="2"/>
</dbReference>
<dbReference type="Proteomes" id="UP000736164">
    <property type="component" value="Unassembled WGS sequence"/>
</dbReference>
<evidence type="ECO:0000313" key="3">
    <source>
        <dbReference type="EMBL" id="MBN3324121.1"/>
    </source>
</evidence>
<gene>
    <name evidence="3" type="primary">Il22ra2</name>
    <name evidence="3" type="ORF">GTO95_0017733</name>
</gene>